<dbReference type="Proteomes" id="UP000678499">
    <property type="component" value="Unassembled WGS sequence"/>
</dbReference>
<dbReference type="EMBL" id="CAJPEX010000076">
    <property type="protein sequence ID" value="CAG0913073.1"/>
    <property type="molecule type" value="Genomic_DNA"/>
</dbReference>
<evidence type="ECO:0000313" key="3">
    <source>
        <dbReference type="Proteomes" id="UP000678499"/>
    </source>
</evidence>
<dbReference type="AlphaFoldDB" id="A0A7R9G9N1"/>
<dbReference type="EMBL" id="OA882113">
    <property type="protein sequence ID" value="CAD7272921.1"/>
    <property type="molecule type" value="Genomic_DNA"/>
</dbReference>
<keyword evidence="3" id="KW-1185">Reference proteome</keyword>
<proteinExistence type="predicted"/>
<accession>A0A7R9G9N1</accession>
<organism evidence="2">
    <name type="scientific">Notodromas monacha</name>
    <dbReference type="NCBI Taxonomy" id="399045"/>
    <lineage>
        <taxon>Eukaryota</taxon>
        <taxon>Metazoa</taxon>
        <taxon>Ecdysozoa</taxon>
        <taxon>Arthropoda</taxon>
        <taxon>Crustacea</taxon>
        <taxon>Oligostraca</taxon>
        <taxon>Ostracoda</taxon>
        <taxon>Podocopa</taxon>
        <taxon>Podocopida</taxon>
        <taxon>Cypridocopina</taxon>
        <taxon>Cypridoidea</taxon>
        <taxon>Cyprididae</taxon>
        <taxon>Notodromas</taxon>
    </lineage>
</organism>
<sequence>MKDRRLIEEFDFRCLFFSGYPRDRERSPFPEPEGPTRTQRVWHDRLIPHNAYTKTTRKRNKKEDGSTWHPGKTLSYICPGKEMEEWGLERERGRIHGRLKQNVEAARLAKAAAGFFGA</sequence>
<protein>
    <submittedName>
        <fullName evidence="2">Uncharacterized protein</fullName>
    </submittedName>
</protein>
<name>A0A7R9G9N1_9CRUS</name>
<reference evidence="2" key="1">
    <citation type="submission" date="2020-11" db="EMBL/GenBank/DDBJ databases">
        <authorList>
            <person name="Tran Van P."/>
        </authorList>
    </citation>
    <scope>NUCLEOTIDE SEQUENCE</scope>
</reference>
<evidence type="ECO:0000313" key="2">
    <source>
        <dbReference type="EMBL" id="CAD7272921.1"/>
    </source>
</evidence>
<feature type="region of interest" description="Disordered" evidence="1">
    <location>
        <begin position="52"/>
        <end position="71"/>
    </location>
</feature>
<gene>
    <name evidence="2" type="ORF">NMOB1V02_LOCUS832</name>
</gene>
<evidence type="ECO:0000256" key="1">
    <source>
        <dbReference type="SAM" id="MobiDB-lite"/>
    </source>
</evidence>